<evidence type="ECO:0000256" key="1">
    <source>
        <dbReference type="ARBA" id="ARBA00004162"/>
    </source>
</evidence>
<keyword evidence="7 10" id="KW-1133">Transmembrane helix</keyword>
<dbReference type="GO" id="GO:0015031">
    <property type="term" value="P:protein transport"/>
    <property type="evidence" value="ECO:0007669"/>
    <property type="project" value="UniProtKB-KW"/>
</dbReference>
<evidence type="ECO:0000256" key="4">
    <source>
        <dbReference type="ARBA" id="ARBA00022475"/>
    </source>
</evidence>
<dbReference type="AlphaFoldDB" id="A0A7X8THL7"/>
<dbReference type="Pfam" id="PF02699">
    <property type="entry name" value="YajC"/>
    <property type="match status" value="1"/>
</dbReference>
<dbReference type="InterPro" id="IPR003849">
    <property type="entry name" value="Preprotein_translocase_YajC"/>
</dbReference>
<keyword evidence="4" id="KW-1003">Cell membrane</keyword>
<evidence type="ECO:0000256" key="2">
    <source>
        <dbReference type="ARBA" id="ARBA00006742"/>
    </source>
</evidence>
<evidence type="ECO:0000256" key="5">
    <source>
        <dbReference type="ARBA" id="ARBA00022692"/>
    </source>
</evidence>
<keyword evidence="12" id="KW-1185">Reference proteome</keyword>
<dbReference type="PANTHER" id="PTHR33909">
    <property type="entry name" value="SEC TRANSLOCON ACCESSORY COMPLEX SUBUNIT YAJC"/>
    <property type="match status" value="1"/>
</dbReference>
<protein>
    <submittedName>
        <fullName evidence="11">Preprotein translocase subunit YajC</fullName>
    </submittedName>
</protein>
<proteinExistence type="inferred from homology"/>
<evidence type="ECO:0000256" key="3">
    <source>
        <dbReference type="ARBA" id="ARBA00022448"/>
    </source>
</evidence>
<dbReference type="SMART" id="SM01323">
    <property type="entry name" value="YajC"/>
    <property type="match status" value="1"/>
</dbReference>
<feature type="transmembrane region" description="Helical" evidence="10">
    <location>
        <begin position="20"/>
        <end position="39"/>
    </location>
</feature>
<comment type="subcellular location">
    <subcellularLocation>
        <location evidence="1">Cell membrane</location>
        <topology evidence="1">Single-pass membrane protein</topology>
    </subcellularLocation>
</comment>
<evidence type="ECO:0000256" key="7">
    <source>
        <dbReference type="ARBA" id="ARBA00022989"/>
    </source>
</evidence>
<evidence type="ECO:0000313" key="12">
    <source>
        <dbReference type="Proteomes" id="UP000523139"/>
    </source>
</evidence>
<reference evidence="11 12" key="1">
    <citation type="submission" date="2020-04" db="EMBL/GenBank/DDBJ databases">
        <title>Nesterenkonia sp. nov., isolated from marine sediment.</title>
        <authorList>
            <person name="Zhang G."/>
        </authorList>
    </citation>
    <scope>NUCLEOTIDE SEQUENCE [LARGE SCALE GENOMIC DNA]</scope>
    <source>
        <strain evidence="11 12">MY13</strain>
    </source>
</reference>
<dbReference type="Proteomes" id="UP000523139">
    <property type="component" value="Unassembled WGS sequence"/>
</dbReference>
<evidence type="ECO:0000256" key="9">
    <source>
        <dbReference type="ARBA" id="ARBA00023136"/>
    </source>
</evidence>
<dbReference type="PANTHER" id="PTHR33909:SF1">
    <property type="entry name" value="SEC TRANSLOCON ACCESSORY COMPLEX SUBUNIT YAJC"/>
    <property type="match status" value="1"/>
</dbReference>
<name>A0A7X8THL7_9MICC</name>
<keyword evidence="6" id="KW-0653">Protein transport</keyword>
<evidence type="ECO:0000313" key="11">
    <source>
        <dbReference type="EMBL" id="NLS08734.1"/>
    </source>
</evidence>
<dbReference type="GO" id="GO:0005886">
    <property type="term" value="C:plasma membrane"/>
    <property type="evidence" value="ECO:0007669"/>
    <property type="project" value="UniProtKB-SubCell"/>
</dbReference>
<evidence type="ECO:0000256" key="6">
    <source>
        <dbReference type="ARBA" id="ARBA00022927"/>
    </source>
</evidence>
<keyword evidence="9 10" id="KW-0472">Membrane</keyword>
<sequence length="121" mass="12911">MLTAPVANGEGGGDAGAEGSGFLMIIMLGILVLFIVMTFRRSRKLRQQQQQATSTAVVGAEVITAGGIIGKVVARDEERQRITLEFSNGDRMDFLLGAVQQVTERAPGDKPSSDDTETNNN</sequence>
<dbReference type="EMBL" id="JABAHY010000001">
    <property type="protein sequence ID" value="NLS08734.1"/>
    <property type="molecule type" value="Genomic_DNA"/>
</dbReference>
<organism evidence="11 12">
    <name type="scientific">Nesterenkonia sedimenti</name>
    <dbReference type="NCBI Taxonomy" id="1463632"/>
    <lineage>
        <taxon>Bacteria</taxon>
        <taxon>Bacillati</taxon>
        <taxon>Actinomycetota</taxon>
        <taxon>Actinomycetes</taxon>
        <taxon>Micrococcales</taxon>
        <taxon>Micrococcaceae</taxon>
        <taxon>Nesterenkonia</taxon>
    </lineage>
</organism>
<comment type="similarity">
    <text evidence="2">Belongs to the YajC family.</text>
</comment>
<evidence type="ECO:0000256" key="10">
    <source>
        <dbReference type="SAM" id="Phobius"/>
    </source>
</evidence>
<keyword evidence="5 10" id="KW-0812">Transmembrane</keyword>
<gene>
    <name evidence="11" type="ORF">HGQ17_01680</name>
</gene>
<accession>A0A7X8THL7</accession>
<keyword evidence="3" id="KW-0813">Transport</keyword>
<keyword evidence="8" id="KW-0811">Translocation</keyword>
<dbReference type="RefSeq" id="WP_168886223.1">
    <property type="nucleotide sequence ID" value="NZ_JABAHY010000001.1"/>
</dbReference>
<evidence type="ECO:0000256" key="8">
    <source>
        <dbReference type="ARBA" id="ARBA00023010"/>
    </source>
</evidence>
<comment type="caution">
    <text evidence="11">The sequence shown here is derived from an EMBL/GenBank/DDBJ whole genome shotgun (WGS) entry which is preliminary data.</text>
</comment>